<dbReference type="RefSeq" id="WP_011130999.1">
    <property type="nucleotide sequence ID" value="NC_005071.1"/>
</dbReference>
<evidence type="ECO:0000313" key="3">
    <source>
        <dbReference type="Proteomes" id="UP000001423"/>
    </source>
</evidence>
<dbReference type="Proteomes" id="UP000001423">
    <property type="component" value="Chromosome"/>
</dbReference>
<dbReference type="EMBL" id="BX548175">
    <property type="protein sequence ID" value="CAE21807.1"/>
    <property type="molecule type" value="Genomic_DNA"/>
</dbReference>
<dbReference type="OrthoDB" id="540500at2"/>
<sequence length="125" mass="13713">MDKPTLPTSTRFNPPQQANSPSQSNSPVKQNSPIKPNSRIKSSKGRRLSRSQENSDVLVSAVISSYLLTHLHQVLQRAEYGAAQDGRESQAKNFAQLRKVLCMDARSMKDASATGMTEVDIEQAA</sequence>
<feature type="compositionally biased region" description="Polar residues" evidence="1">
    <location>
        <begin position="1"/>
        <end position="12"/>
    </location>
</feature>
<name>Q7V5D2_PROMM</name>
<evidence type="ECO:0000313" key="2">
    <source>
        <dbReference type="EMBL" id="CAE21807.1"/>
    </source>
</evidence>
<accession>Q7V5D2</accession>
<proteinExistence type="predicted"/>
<feature type="region of interest" description="Disordered" evidence="1">
    <location>
        <begin position="1"/>
        <end position="54"/>
    </location>
</feature>
<reference evidence="2 3" key="1">
    <citation type="journal article" date="2003" name="Nature">
        <title>Genome divergence in two Prochlorococcus ecotypes reflects oceanic niche differentiation.</title>
        <authorList>
            <person name="Rocap G."/>
            <person name="Larimer F.W."/>
            <person name="Lamerdin J.E."/>
            <person name="Malfatti S."/>
            <person name="Chain P."/>
            <person name="Ahlgren N.A."/>
            <person name="Arellano A."/>
            <person name="Coleman M."/>
            <person name="Hauser L."/>
            <person name="Hess W.R."/>
            <person name="Johnson Z.I."/>
            <person name="Land M.L."/>
            <person name="Lindell D."/>
            <person name="Post A.F."/>
            <person name="Regala W."/>
            <person name="Shah M."/>
            <person name="Shaw S.L."/>
            <person name="Steglich C."/>
            <person name="Sullivan M.B."/>
            <person name="Ting C.S."/>
            <person name="Tolonen A."/>
            <person name="Webb E.A."/>
            <person name="Zinser E.R."/>
            <person name="Chisholm S.W."/>
        </authorList>
    </citation>
    <scope>NUCLEOTIDE SEQUENCE [LARGE SCALE GENOMIC DNA]</scope>
    <source>
        <strain evidence="3">MIT 9313</strain>
    </source>
</reference>
<feature type="compositionally biased region" description="Low complexity" evidence="1">
    <location>
        <begin position="13"/>
        <end position="27"/>
    </location>
</feature>
<dbReference type="AlphaFoldDB" id="Q7V5D2"/>
<gene>
    <name evidence="2" type="ordered locus">PMT_1632</name>
</gene>
<evidence type="ECO:0000256" key="1">
    <source>
        <dbReference type="SAM" id="MobiDB-lite"/>
    </source>
</evidence>
<dbReference type="KEGG" id="pmt:PMT_1632"/>
<protein>
    <submittedName>
        <fullName evidence="2">Uncharacterized protein</fullName>
    </submittedName>
</protein>
<organism evidence="2 3">
    <name type="scientific">Prochlorococcus marinus (strain MIT 9313)</name>
    <dbReference type="NCBI Taxonomy" id="74547"/>
    <lineage>
        <taxon>Bacteria</taxon>
        <taxon>Bacillati</taxon>
        <taxon>Cyanobacteriota</taxon>
        <taxon>Cyanophyceae</taxon>
        <taxon>Synechococcales</taxon>
        <taxon>Prochlorococcaceae</taxon>
        <taxon>Prochlorococcus</taxon>
    </lineage>
</organism>
<keyword evidence="3" id="KW-1185">Reference proteome</keyword>
<dbReference type="HOGENOM" id="CLU_162655_0_0_3"/>
<dbReference type="eggNOG" id="ENOG50346I0">
    <property type="taxonomic scope" value="Bacteria"/>
</dbReference>